<evidence type="ECO:0000259" key="8">
    <source>
        <dbReference type="PROSITE" id="PS50076"/>
    </source>
</evidence>
<dbReference type="EMBL" id="LXPE01000031">
    <property type="protein sequence ID" value="OBA25962.1"/>
    <property type="molecule type" value="Genomic_DNA"/>
</dbReference>
<keyword evidence="5" id="KW-0143">Chaperone</keyword>
<dbReference type="Gene3D" id="2.60.260.20">
    <property type="entry name" value="Urease metallochaperone UreE, N-terminal domain"/>
    <property type="match status" value="2"/>
</dbReference>
<dbReference type="CDD" id="cd10747">
    <property type="entry name" value="DnaJ_C"/>
    <property type="match status" value="1"/>
</dbReference>
<dbReference type="PROSITE" id="PS00636">
    <property type="entry name" value="DNAJ_1"/>
    <property type="match status" value="1"/>
</dbReference>
<dbReference type="InterPro" id="IPR018253">
    <property type="entry name" value="DnaJ_domain_CS"/>
</dbReference>
<keyword evidence="1 6" id="KW-0479">Metal-binding</keyword>
<dbReference type="InterPro" id="IPR044713">
    <property type="entry name" value="DNJA1/2-like"/>
</dbReference>
<evidence type="ECO:0000256" key="6">
    <source>
        <dbReference type="PROSITE-ProRule" id="PRU00546"/>
    </source>
</evidence>
<dbReference type="InterPro" id="IPR001623">
    <property type="entry name" value="DnaJ_domain"/>
</dbReference>
<dbReference type="Gene3D" id="1.10.287.110">
    <property type="entry name" value="DnaJ domain"/>
    <property type="match status" value="1"/>
</dbReference>
<evidence type="ECO:0000256" key="7">
    <source>
        <dbReference type="SAM" id="MobiDB-lite"/>
    </source>
</evidence>
<organism evidence="10 11">
    <name type="scientific">Hanseniaspora valbyensis NRRL Y-1626</name>
    <dbReference type="NCBI Taxonomy" id="766949"/>
    <lineage>
        <taxon>Eukaryota</taxon>
        <taxon>Fungi</taxon>
        <taxon>Dikarya</taxon>
        <taxon>Ascomycota</taxon>
        <taxon>Saccharomycotina</taxon>
        <taxon>Saccharomycetes</taxon>
        <taxon>Saccharomycodales</taxon>
        <taxon>Saccharomycodaceae</taxon>
        <taxon>Hanseniaspora</taxon>
    </lineage>
</organism>
<protein>
    <submittedName>
        <fullName evidence="10">DnaJ-domain-containing protein</fullName>
    </submittedName>
</protein>
<dbReference type="SUPFAM" id="SSF57938">
    <property type="entry name" value="DnaJ/Hsp40 cysteine-rich domain"/>
    <property type="match status" value="1"/>
</dbReference>
<keyword evidence="2" id="KW-0677">Repeat</keyword>
<dbReference type="GO" id="GO:0005524">
    <property type="term" value="F:ATP binding"/>
    <property type="evidence" value="ECO:0007669"/>
    <property type="project" value="InterPro"/>
</dbReference>
<proteinExistence type="inferred from homology"/>
<dbReference type="InterPro" id="IPR012724">
    <property type="entry name" value="DnaJ"/>
</dbReference>
<evidence type="ECO:0000259" key="9">
    <source>
        <dbReference type="PROSITE" id="PS51188"/>
    </source>
</evidence>
<dbReference type="Pfam" id="PF00226">
    <property type="entry name" value="DnaJ"/>
    <property type="match status" value="1"/>
</dbReference>
<dbReference type="AlphaFoldDB" id="A0A1B7TB47"/>
<reference evidence="11" key="1">
    <citation type="journal article" date="2016" name="Proc. Natl. Acad. Sci. U.S.A.">
        <title>Comparative genomics of biotechnologically important yeasts.</title>
        <authorList>
            <person name="Riley R."/>
            <person name="Haridas S."/>
            <person name="Wolfe K.H."/>
            <person name="Lopes M.R."/>
            <person name="Hittinger C.T."/>
            <person name="Goeker M."/>
            <person name="Salamov A.A."/>
            <person name="Wisecaver J.H."/>
            <person name="Long T.M."/>
            <person name="Calvey C.H."/>
            <person name="Aerts A.L."/>
            <person name="Barry K.W."/>
            <person name="Choi C."/>
            <person name="Clum A."/>
            <person name="Coughlan A.Y."/>
            <person name="Deshpande S."/>
            <person name="Douglass A.P."/>
            <person name="Hanson S.J."/>
            <person name="Klenk H.-P."/>
            <person name="LaButti K.M."/>
            <person name="Lapidus A."/>
            <person name="Lindquist E.A."/>
            <person name="Lipzen A.M."/>
            <person name="Meier-Kolthoff J.P."/>
            <person name="Ohm R.A."/>
            <person name="Otillar R.P."/>
            <person name="Pangilinan J.L."/>
            <person name="Peng Y."/>
            <person name="Rokas A."/>
            <person name="Rosa C.A."/>
            <person name="Scheuner C."/>
            <person name="Sibirny A.A."/>
            <person name="Slot J.C."/>
            <person name="Stielow J.B."/>
            <person name="Sun H."/>
            <person name="Kurtzman C.P."/>
            <person name="Blackwell M."/>
            <person name="Grigoriev I.V."/>
            <person name="Jeffries T.W."/>
        </authorList>
    </citation>
    <scope>NUCLEOTIDE SEQUENCE [LARGE SCALE GENOMIC DNA]</scope>
    <source>
        <strain evidence="11">NRRL Y-1626</strain>
    </source>
</reference>
<dbReference type="GO" id="GO:0030544">
    <property type="term" value="F:Hsp70 protein binding"/>
    <property type="evidence" value="ECO:0007669"/>
    <property type="project" value="InterPro"/>
</dbReference>
<dbReference type="PROSITE" id="PS51188">
    <property type="entry name" value="ZF_CR"/>
    <property type="match status" value="1"/>
</dbReference>
<feature type="domain" description="CR-type" evidence="9">
    <location>
        <begin position="129"/>
        <end position="212"/>
    </location>
</feature>
<dbReference type="GO" id="GO:0008270">
    <property type="term" value="F:zinc ion binding"/>
    <property type="evidence" value="ECO:0007669"/>
    <property type="project" value="UniProtKB-KW"/>
</dbReference>
<sequence length="413" mass="44785">MVAETELYDVLGVSPDATDSQIKKAYRLGALKYHPDKNDSPEASEKFKEMSAAYEILSDSEKRELYDQYGKEGLKGGPGGPGGFGAGGFSADDIFSQFFGGGSQRQRGPPKGEDVAHTIQVTLEELYKGKTSKLALTRKILCKSCDGKGGPADAVKKCSSCGGHGIKLVTKQMGPMIQRFQVTCDVCSGKGEIINASKACKTCKGKKVVDDRKIMEVKVDPGMRDGERIVFKGEASQEPGVITGDCIFIVKQKPHATFKRDGDNLLYDVKIPLLTALAGGRINVKHLNGDYLAIDIIPGEVISPGMTKVVEGKGMPKQKYGGFGSLLVKFDVEFPKDKFASEETLKKLSEILPKSKEEKLPANAKVEECILTNYSSSQHDNKSRSRNYHDEDEYEEEYYSSGGSAGGAQCASQ</sequence>
<dbReference type="CDD" id="cd10719">
    <property type="entry name" value="DnaJ_zf"/>
    <property type="match status" value="1"/>
</dbReference>
<dbReference type="InterPro" id="IPR036869">
    <property type="entry name" value="J_dom_sf"/>
</dbReference>
<dbReference type="OrthoDB" id="550424at2759"/>
<keyword evidence="11" id="KW-1185">Reference proteome</keyword>
<dbReference type="PANTHER" id="PTHR43888">
    <property type="entry name" value="DNAJ-LIKE-2, ISOFORM A-RELATED"/>
    <property type="match status" value="1"/>
</dbReference>
<evidence type="ECO:0000313" key="11">
    <source>
        <dbReference type="Proteomes" id="UP000092321"/>
    </source>
</evidence>
<feature type="domain" description="J" evidence="8">
    <location>
        <begin position="6"/>
        <end position="70"/>
    </location>
</feature>
<dbReference type="GO" id="GO:0051082">
    <property type="term" value="F:unfolded protein binding"/>
    <property type="evidence" value="ECO:0007669"/>
    <property type="project" value="InterPro"/>
</dbReference>
<feature type="region of interest" description="Disordered" evidence="7">
    <location>
        <begin position="375"/>
        <end position="413"/>
    </location>
</feature>
<dbReference type="FunFam" id="1.10.287.110:FF:000048">
    <property type="entry name" value="DnaJ family protein"/>
    <property type="match status" value="1"/>
</dbReference>
<dbReference type="GO" id="GO:0009408">
    <property type="term" value="P:response to heat"/>
    <property type="evidence" value="ECO:0007669"/>
    <property type="project" value="InterPro"/>
</dbReference>
<dbReference type="FunFam" id="2.10.230.10:FF:000001">
    <property type="entry name" value="DnaJ subfamily A member 2"/>
    <property type="match status" value="1"/>
</dbReference>
<feature type="zinc finger region" description="CR-type" evidence="6">
    <location>
        <begin position="129"/>
        <end position="212"/>
    </location>
</feature>
<dbReference type="InterPro" id="IPR008971">
    <property type="entry name" value="HSP40/DnaJ_pept-bd"/>
</dbReference>
<dbReference type="FunFam" id="2.60.260.20:FF:000003">
    <property type="entry name" value="DnaJ subfamily A member 2"/>
    <property type="match status" value="1"/>
</dbReference>
<evidence type="ECO:0000256" key="3">
    <source>
        <dbReference type="ARBA" id="ARBA00022771"/>
    </source>
</evidence>
<dbReference type="InterPro" id="IPR002939">
    <property type="entry name" value="DnaJ_C"/>
</dbReference>
<dbReference type="GO" id="GO:0006457">
    <property type="term" value="P:protein folding"/>
    <property type="evidence" value="ECO:0007669"/>
    <property type="project" value="InterPro"/>
</dbReference>
<dbReference type="Gene3D" id="2.10.230.10">
    <property type="entry name" value="Heat shock protein DnaJ, cysteine-rich domain"/>
    <property type="match status" value="1"/>
</dbReference>
<comment type="caution">
    <text evidence="10">The sequence shown here is derived from an EMBL/GenBank/DDBJ whole genome shotgun (WGS) entry which is preliminary data.</text>
</comment>
<dbReference type="InterPro" id="IPR001305">
    <property type="entry name" value="HSP_DnaJ_Cys-rich_dom"/>
</dbReference>
<name>A0A1B7TB47_9ASCO</name>
<dbReference type="SMART" id="SM00271">
    <property type="entry name" value="DnaJ"/>
    <property type="match status" value="1"/>
</dbReference>
<keyword evidence="3 6" id="KW-0863">Zinc-finger</keyword>
<dbReference type="CDD" id="cd06257">
    <property type="entry name" value="DnaJ"/>
    <property type="match status" value="1"/>
</dbReference>
<dbReference type="Pfam" id="PF00684">
    <property type="entry name" value="DnaJ_CXXCXGXG"/>
    <property type="match status" value="1"/>
</dbReference>
<evidence type="ECO:0000256" key="5">
    <source>
        <dbReference type="ARBA" id="ARBA00023186"/>
    </source>
</evidence>
<evidence type="ECO:0000256" key="1">
    <source>
        <dbReference type="ARBA" id="ARBA00022723"/>
    </source>
</evidence>
<accession>A0A1B7TB47</accession>
<dbReference type="PROSITE" id="PS50076">
    <property type="entry name" value="DNAJ_2"/>
    <property type="match status" value="1"/>
</dbReference>
<dbReference type="Pfam" id="PF01556">
    <property type="entry name" value="DnaJ_C"/>
    <property type="match status" value="1"/>
</dbReference>
<evidence type="ECO:0000256" key="2">
    <source>
        <dbReference type="ARBA" id="ARBA00022737"/>
    </source>
</evidence>
<gene>
    <name evidence="10" type="ORF">HANVADRAFT_26127</name>
</gene>
<dbReference type="GO" id="GO:0001671">
    <property type="term" value="F:ATPase activator activity"/>
    <property type="evidence" value="ECO:0007669"/>
    <property type="project" value="UniProtKB-ARBA"/>
</dbReference>
<keyword evidence="4 6" id="KW-0862">Zinc</keyword>
<dbReference type="PRINTS" id="PR00625">
    <property type="entry name" value="JDOMAIN"/>
</dbReference>
<dbReference type="InterPro" id="IPR036410">
    <property type="entry name" value="HSP_DnaJ_Cys-rich_dom_sf"/>
</dbReference>
<evidence type="ECO:0000313" key="10">
    <source>
        <dbReference type="EMBL" id="OBA25962.1"/>
    </source>
</evidence>
<dbReference type="GO" id="GO:0072655">
    <property type="term" value="P:establishment of protein localization to mitochondrion"/>
    <property type="evidence" value="ECO:0007669"/>
    <property type="project" value="UniProtKB-ARBA"/>
</dbReference>
<dbReference type="Proteomes" id="UP000092321">
    <property type="component" value="Unassembled WGS sequence"/>
</dbReference>
<dbReference type="SUPFAM" id="SSF46565">
    <property type="entry name" value="Chaperone J-domain"/>
    <property type="match status" value="1"/>
</dbReference>
<feature type="compositionally biased region" description="Basic and acidic residues" evidence="7">
    <location>
        <begin position="379"/>
        <end position="389"/>
    </location>
</feature>
<evidence type="ECO:0000256" key="4">
    <source>
        <dbReference type="ARBA" id="ARBA00022833"/>
    </source>
</evidence>
<dbReference type="HAMAP" id="MF_01152">
    <property type="entry name" value="DnaJ"/>
    <property type="match status" value="1"/>
</dbReference>
<dbReference type="SUPFAM" id="SSF49493">
    <property type="entry name" value="HSP40/DnaJ peptide-binding domain"/>
    <property type="match status" value="2"/>
</dbReference>